<keyword evidence="3" id="KW-0808">Transferase</keyword>
<organism evidence="3 4">
    <name type="scientific">Klugiella xanthotipulae</name>
    <dbReference type="NCBI Taxonomy" id="244735"/>
    <lineage>
        <taxon>Bacteria</taxon>
        <taxon>Bacillati</taxon>
        <taxon>Actinomycetota</taxon>
        <taxon>Actinomycetes</taxon>
        <taxon>Micrococcales</taxon>
        <taxon>Microbacteriaceae</taxon>
        <taxon>Klugiella</taxon>
    </lineage>
</organism>
<dbReference type="Proteomes" id="UP000318331">
    <property type="component" value="Unassembled WGS sequence"/>
</dbReference>
<dbReference type="Gene3D" id="3.90.1200.10">
    <property type="match status" value="1"/>
</dbReference>
<dbReference type="RefSeq" id="WP_141918043.1">
    <property type="nucleotide sequence ID" value="NZ_BAAAYS010000016.1"/>
</dbReference>
<accession>A0A543HRR4</accession>
<dbReference type="EMBL" id="VFPN01000003">
    <property type="protein sequence ID" value="TQM61031.1"/>
    <property type="molecule type" value="Genomic_DNA"/>
</dbReference>
<dbReference type="Pfam" id="PF01636">
    <property type="entry name" value="APH"/>
    <property type="match status" value="1"/>
</dbReference>
<comment type="caution">
    <text evidence="3">The sequence shown here is derived from an EMBL/GenBank/DDBJ whole genome shotgun (WGS) entry which is preliminary data.</text>
</comment>
<sequence length="384" mass="40898">MGRSHLTLAALATSAVPNLEVTQVRQHTYGGSGDFSSAMLSTPDGNDLIIRIPTTQAAETLQSADLLGLAALTPGARHNLPFRVAEALGQTRAGNTRAIVYTYLDGVKVDGSRITADSTIVPSIARALQAIHNLPSSLIVEAGLPVRSAIEAREETTRLIARGEATRLVPSSVLTRWQRVMADRAIWQFHSTVVNGALTSESFLYDDADSVSGVLDWSQLRVADPATDLAWLAETPGDTMVTVVAEYARLRDIPDPASLLRRAQFYSELDIVRWLLHGKDTHSTEIVDDAVGMLGTLVDRISGEAVTEKPVMGVTEAVDLLGQVPGIIPGNQHGADGLLDDPELQRDTDFDEDDSAEHSTSTATGPIPVQGGDAGPTGGSPRTR</sequence>
<dbReference type="InterPro" id="IPR002575">
    <property type="entry name" value="Aminoglycoside_PTrfase"/>
</dbReference>
<keyword evidence="4" id="KW-1185">Reference proteome</keyword>
<dbReference type="GO" id="GO:0016301">
    <property type="term" value="F:kinase activity"/>
    <property type="evidence" value="ECO:0007669"/>
    <property type="project" value="UniProtKB-KW"/>
</dbReference>
<evidence type="ECO:0000313" key="3">
    <source>
        <dbReference type="EMBL" id="TQM61031.1"/>
    </source>
</evidence>
<feature type="region of interest" description="Disordered" evidence="1">
    <location>
        <begin position="331"/>
        <end position="384"/>
    </location>
</feature>
<dbReference type="InterPro" id="IPR011009">
    <property type="entry name" value="Kinase-like_dom_sf"/>
</dbReference>
<gene>
    <name evidence="3" type="ORF">FB466_1958</name>
</gene>
<dbReference type="OrthoDB" id="3239865at2"/>
<evidence type="ECO:0000256" key="1">
    <source>
        <dbReference type="SAM" id="MobiDB-lite"/>
    </source>
</evidence>
<name>A0A543HRR4_9MICO</name>
<dbReference type="SUPFAM" id="SSF56112">
    <property type="entry name" value="Protein kinase-like (PK-like)"/>
    <property type="match status" value="1"/>
</dbReference>
<protein>
    <submittedName>
        <fullName evidence="3">Aminoglycoside phosphotransferase (APT) family kinase protein</fullName>
    </submittedName>
</protein>
<keyword evidence="3" id="KW-0418">Kinase</keyword>
<evidence type="ECO:0000313" key="4">
    <source>
        <dbReference type="Proteomes" id="UP000318331"/>
    </source>
</evidence>
<proteinExistence type="predicted"/>
<feature type="domain" description="Aminoglycoside phosphotransferase" evidence="2">
    <location>
        <begin position="39"/>
        <end position="251"/>
    </location>
</feature>
<dbReference type="AlphaFoldDB" id="A0A543HRR4"/>
<evidence type="ECO:0000259" key="2">
    <source>
        <dbReference type="Pfam" id="PF01636"/>
    </source>
</evidence>
<reference evidence="3 4" key="1">
    <citation type="submission" date="2019-06" db="EMBL/GenBank/DDBJ databases">
        <title>Sequencing the genomes of 1000 actinobacteria strains.</title>
        <authorList>
            <person name="Klenk H.-P."/>
        </authorList>
    </citation>
    <scope>NUCLEOTIDE SEQUENCE [LARGE SCALE GENOMIC DNA]</scope>
    <source>
        <strain evidence="3 4">DSM 18031</strain>
    </source>
</reference>